<organism evidence="5 6">
    <name type="scientific">Actinomadura litoris</name>
    <dbReference type="NCBI Taxonomy" id="2678616"/>
    <lineage>
        <taxon>Bacteria</taxon>
        <taxon>Bacillati</taxon>
        <taxon>Actinomycetota</taxon>
        <taxon>Actinomycetes</taxon>
        <taxon>Streptosporangiales</taxon>
        <taxon>Thermomonosporaceae</taxon>
        <taxon>Actinomadura</taxon>
    </lineage>
</organism>
<dbReference type="InterPro" id="IPR050490">
    <property type="entry name" value="Bact_solute-bd_prot1"/>
</dbReference>
<accession>A0A7K1KVS2</accession>
<dbReference type="PANTHER" id="PTHR43649:SF34">
    <property type="entry name" value="ABC TRANSPORTER PERIPLASMIC-BINDING PROTEIN YCJN-RELATED"/>
    <property type="match status" value="1"/>
</dbReference>
<evidence type="ECO:0000256" key="4">
    <source>
        <dbReference type="SAM" id="SignalP"/>
    </source>
</evidence>
<protein>
    <submittedName>
        <fullName evidence="5">Extracellular solute-binding protein</fullName>
    </submittedName>
</protein>
<dbReference type="CDD" id="cd14750">
    <property type="entry name" value="PBP2_TMBP"/>
    <property type="match status" value="1"/>
</dbReference>
<dbReference type="SUPFAM" id="SSF53850">
    <property type="entry name" value="Periplasmic binding protein-like II"/>
    <property type="match status" value="1"/>
</dbReference>
<evidence type="ECO:0000256" key="1">
    <source>
        <dbReference type="ARBA" id="ARBA00008520"/>
    </source>
</evidence>
<keyword evidence="2" id="KW-0813">Transport</keyword>
<proteinExistence type="inferred from homology"/>
<dbReference type="AlphaFoldDB" id="A0A7K1KVS2"/>
<comment type="caution">
    <text evidence="5">The sequence shown here is derived from an EMBL/GenBank/DDBJ whole genome shotgun (WGS) entry which is preliminary data.</text>
</comment>
<dbReference type="PANTHER" id="PTHR43649">
    <property type="entry name" value="ARABINOSE-BINDING PROTEIN-RELATED"/>
    <property type="match status" value="1"/>
</dbReference>
<gene>
    <name evidence="5" type="ORF">GNZ18_05925</name>
</gene>
<evidence type="ECO:0000313" key="5">
    <source>
        <dbReference type="EMBL" id="MUN36135.1"/>
    </source>
</evidence>
<comment type="similarity">
    <text evidence="1">Belongs to the bacterial solute-binding protein 1 family.</text>
</comment>
<feature type="signal peptide" evidence="4">
    <location>
        <begin position="1"/>
        <end position="23"/>
    </location>
</feature>
<dbReference type="InterPro" id="IPR006059">
    <property type="entry name" value="SBP"/>
</dbReference>
<feature type="chain" id="PRO_5038446634" evidence="4">
    <location>
        <begin position="24"/>
        <end position="432"/>
    </location>
</feature>
<evidence type="ECO:0000256" key="2">
    <source>
        <dbReference type="ARBA" id="ARBA00022448"/>
    </source>
</evidence>
<evidence type="ECO:0000313" key="6">
    <source>
        <dbReference type="Proteomes" id="UP000432015"/>
    </source>
</evidence>
<dbReference type="RefSeq" id="WP_156215099.1">
    <property type="nucleotide sequence ID" value="NZ_WOFH01000002.1"/>
</dbReference>
<dbReference type="EMBL" id="WOFH01000002">
    <property type="protein sequence ID" value="MUN36135.1"/>
    <property type="molecule type" value="Genomic_DNA"/>
</dbReference>
<keyword evidence="3 4" id="KW-0732">Signal</keyword>
<evidence type="ECO:0000256" key="3">
    <source>
        <dbReference type="ARBA" id="ARBA00022729"/>
    </source>
</evidence>
<dbReference type="Proteomes" id="UP000432015">
    <property type="component" value="Unassembled WGS sequence"/>
</dbReference>
<dbReference type="Gene3D" id="3.40.190.10">
    <property type="entry name" value="Periplasmic binding protein-like II"/>
    <property type="match status" value="2"/>
</dbReference>
<dbReference type="PROSITE" id="PS51257">
    <property type="entry name" value="PROKAR_LIPOPROTEIN"/>
    <property type="match status" value="1"/>
</dbReference>
<sequence length="432" mass="46325">MTTRSLRAGAAALVLALGAVGLAACGSGDDGGKAAAPAGNDARGPITLALGKDLTRTVPRLVARWNDAHPNERARLVELPEDGDQARQQLVQNMRIKSDAYDVVRLDAVWTAEFAARRWIQELPKDLADARTLVPAALRTGMYRGRLYAEPWLTGTGVLYYREDLLAKAGVKAPPKTWAEMREDCAKVKRLPEGKGVDCYAGQYAKYEGLTVNYAEAVQSAGGQVFDASGKPQVNTPQAKAGLRFLVDGFGNGTIPGKGVTFKEEEGRRAFQEGSLLFHRNWAYVYALASEKDGSEVAGRFDVAPIPGEHGPGSGVLGGNNLAVSAFSKHQASARDFIAYIVSPSVQGEYGRAQSFPLSLAALYDDPGMIKKYPYLPTLREGMESARPRPVVVRYNEVSVAVQEQVTAALTGGKSVDRAAEDLQKALTALAD</sequence>
<dbReference type="Pfam" id="PF01547">
    <property type="entry name" value="SBP_bac_1"/>
    <property type="match status" value="1"/>
</dbReference>
<name>A0A7K1KVS2_9ACTN</name>
<reference evidence="5 6" key="1">
    <citation type="submission" date="2019-11" db="EMBL/GenBank/DDBJ databases">
        <authorList>
            <person name="Cao P."/>
        </authorList>
    </citation>
    <scope>NUCLEOTIDE SEQUENCE [LARGE SCALE GENOMIC DNA]</scope>
    <source>
        <strain evidence="5 6">NEAU-AAG5</strain>
    </source>
</reference>
<keyword evidence="6" id="KW-1185">Reference proteome</keyword>